<keyword evidence="3" id="KW-1185">Reference proteome</keyword>
<feature type="region of interest" description="Disordered" evidence="1">
    <location>
        <begin position="1"/>
        <end position="77"/>
    </location>
</feature>
<dbReference type="EMBL" id="KZ819323">
    <property type="protein sequence ID" value="PWN22526.1"/>
    <property type="molecule type" value="Genomic_DNA"/>
</dbReference>
<evidence type="ECO:0000313" key="2">
    <source>
        <dbReference type="EMBL" id="PWN22526.1"/>
    </source>
</evidence>
<feature type="region of interest" description="Disordered" evidence="1">
    <location>
        <begin position="186"/>
        <end position="208"/>
    </location>
</feature>
<evidence type="ECO:0000313" key="3">
    <source>
        <dbReference type="Proteomes" id="UP000245942"/>
    </source>
</evidence>
<feature type="compositionally biased region" description="Low complexity" evidence="1">
    <location>
        <begin position="63"/>
        <end position="76"/>
    </location>
</feature>
<gene>
    <name evidence="2" type="ORF">BCV69DRAFT_297811</name>
</gene>
<reference evidence="2 3" key="1">
    <citation type="journal article" date="2018" name="Mol. Biol. Evol.">
        <title>Broad Genomic Sampling Reveals a Smut Pathogenic Ancestry of the Fungal Clade Ustilaginomycotina.</title>
        <authorList>
            <person name="Kijpornyongpan T."/>
            <person name="Mondo S.J."/>
            <person name="Barry K."/>
            <person name="Sandor L."/>
            <person name="Lee J."/>
            <person name="Lipzen A."/>
            <person name="Pangilinan J."/>
            <person name="LaButti K."/>
            <person name="Hainaut M."/>
            <person name="Henrissat B."/>
            <person name="Grigoriev I.V."/>
            <person name="Spatafora J.W."/>
            <person name="Aime M.C."/>
        </authorList>
    </citation>
    <scope>NUCLEOTIDE SEQUENCE [LARGE SCALE GENOMIC DNA]</scope>
    <source>
        <strain evidence="2 3">MCA 4718</strain>
    </source>
</reference>
<evidence type="ECO:0000256" key="1">
    <source>
        <dbReference type="SAM" id="MobiDB-lite"/>
    </source>
</evidence>
<dbReference type="Proteomes" id="UP000245942">
    <property type="component" value="Unassembled WGS sequence"/>
</dbReference>
<dbReference type="GeneID" id="37015892"/>
<organism evidence="2 3">
    <name type="scientific">Pseudomicrostroma glucosiphilum</name>
    <dbReference type="NCBI Taxonomy" id="1684307"/>
    <lineage>
        <taxon>Eukaryota</taxon>
        <taxon>Fungi</taxon>
        <taxon>Dikarya</taxon>
        <taxon>Basidiomycota</taxon>
        <taxon>Ustilaginomycotina</taxon>
        <taxon>Exobasidiomycetes</taxon>
        <taxon>Microstromatales</taxon>
        <taxon>Microstromatales incertae sedis</taxon>
        <taxon>Pseudomicrostroma</taxon>
    </lineage>
</organism>
<dbReference type="AlphaFoldDB" id="A0A316UBF8"/>
<sequence>MPKQSSGNWRKRRFPPRKKFAAPKKTSDEVVRPEKLPLRSASTSQPNFPAAPAGRQAPRITLPPSQSTPHHTSSPSRILSAAFAAVNTRNQRKFGSGSKDAKDTSDALEEWRSRNGVKPKIVLSAAEREERGRWAYSPDAPITPHAATRGPEWLLNALSEHSSQAPLGIQSSPPRSLAPIGSISTTVKSPFSDPGVSTVRHSQRPTPPAPSVPGFLGADLVAHHSPQTMQTGLPFTPPTPAAALNGFAHKPFAQPANGILRHNSSVIYTEDETLDWESALQRPSRSVTFDLPNFLSDVSADQKGAGGFGRCLQRASSALDNDTSLAEGWAAQELDTNLPPLSGVNDCGSVDQLSVPSGNEIHSDTLLFGQTLPANDVWTQDAGYADAENAVYRSPSPDLDYAPNHEVDFGEEGMYDPLSDTGEHW</sequence>
<accession>A0A316UBF8</accession>
<feature type="compositionally biased region" description="Basic residues" evidence="1">
    <location>
        <begin position="9"/>
        <end position="22"/>
    </location>
</feature>
<proteinExistence type="predicted"/>
<feature type="compositionally biased region" description="Basic and acidic residues" evidence="1">
    <location>
        <begin position="25"/>
        <end position="37"/>
    </location>
</feature>
<name>A0A316UBF8_9BASI</name>
<feature type="region of interest" description="Disordered" evidence="1">
    <location>
        <begin position="406"/>
        <end position="425"/>
    </location>
</feature>
<dbReference type="RefSeq" id="XP_025349686.1">
    <property type="nucleotide sequence ID" value="XM_025494158.1"/>
</dbReference>
<protein>
    <submittedName>
        <fullName evidence="2">Uncharacterized protein</fullName>
    </submittedName>
</protein>